<protein>
    <submittedName>
        <fullName evidence="1">Uncharacterized protein</fullName>
    </submittedName>
</protein>
<reference evidence="1" key="1">
    <citation type="submission" date="2024-09" db="EMBL/GenBank/DDBJ databases">
        <title>Black Yeasts Isolated from many extreme environments.</title>
        <authorList>
            <person name="Coleine C."/>
            <person name="Stajich J.E."/>
            <person name="Selbmann L."/>
        </authorList>
    </citation>
    <scope>NUCLEOTIDE SEQUENCE</scope>
    <source>
        <strain evidence="1">CCFEE 5737</strain>
    </source>
</reference>
<dbReference type="EMBL" id="JAWDJW010004808">
    <property type="protein sequence ID" value="KAK3071722.1"/>
    <property type="molecule type" value="Genomic_DNA"/>
</dbReference>
<organism evidence="1 2">
    <name type="scientific">Coniosporium uncinatum</name>
    <dbReference type="NCBI Taxonomy" id="93489"/>
    <lineage>
        <taxon>Eukaryota</taxon>
        <taxon>Fungi</taxon>
        <taxon>Dikarya</taxon>
        <taxon>Ascomycota</taxon>
        <taxon>Pezizomycotina</taxon>
        <taxon>Dothideomycetes</taxon>
        <taxon>Dothideomycetes incertae sedis</taxon>
        <taxon>Coniosporium</taxon>
    </lineage>
</organism>
<sequence length="282" mass="30364">MAFLSAPSTPDHVPSLAHPGMGRRSFTVPTQLAQSPKSSPGGLSDPPDSVDTLFTHAHAKVVSFSTPSNLSRPGSSSGRGTAEARSQPSEKLPWTSSSERTIAAGPLRIYRVPSSGVSFLHSGPLLHPILPKAQCWCVDTASKFVLRIRDGSYYRIELPVDADDSSSTVDDFKAVLAKVLQYEKTPCPFRGEVAADDPASPSTPVRRRSLGPTSKARKWHLKGRWMPEDVGGRFGAQAEMLEEHTSEEDDRGSAGTVEGSEYTTQAKEIAVQHQGSTPELKT</sequence>
<accession>A0ACC3DGW1</accession>
<comment type="caution">
    <text evidence="1">The sequence shown here is derived from an EMBL/GenBank/DDBJ whole genome shotgun (WGS) entry which is preliminary data.</text>
</comment>
<proteinExistence type="predicted"/>
<evidence type="ECO:0000313" key="2">
    <source>
        <dbReference type="Proteomes" id="UP001186974"/>
    </source>
</evidence>
<dbReference type="Proteomes" id="UP001186974">
    <property type="component" value="Unassembled WGS sequence"/>
</dbReference>
<gene>
    <name evidence="1" type="ORF">LTS18_014798</name>
</gene>
<feature type="non-terminal residue" evidence="1">
    <location>
        <position position="282"/>
    </location>
</feature>
<name>A0ACC3DGW1_9PEZI</name>
<evidence type="ECO:0000313" key="1">
    <source>
        <dbReference type="EMBL" id="KAK3071722.1"/>
    </source>
</evidence>
<keyword evidence="2" id="KW-1185">Reference proteome</keyword>